<dbReference type="AlphaFoldDB" id="A0AAV7G263"/>
<protein>
    <submittedName>
        <fullName evidence="2">Uncharacterized protein</fullName>
    </submittedName>
</protein>
<reference evidence="2 3" key="1">
    <citation type="journal article" date="2021" name="Hortic Res">
        <title>Chromosome-scale assembly of the Dendrobium chrysotoxum genome enhances the understanding of orchid evolution.</title>
        <authorList>
            <person name="Zhang Y."/>
            <person name="Zhang G.Q."/>
            <person name="Zhang D."/>
            <person name="Liu X.D."/>
            <person name="Xu X.Y."/>
            <person name="Sun W.H."/>
            <person name="Yu X."/>
            <person name="Zhu X."/>
            <person name="Wang Z.W."/>
            <person name="Zhao X."/>
            <person name="Zhong W.Y."/>
            <person name="Chen H."/>
            <person name="Yin W.L."/>
            <person name="Huang T."/>
            <person name="Niu S.C."/>
            <person name="Liu Z.J."/>
        </authorList>
    </citation>
    <scope>NUCLEOTIDE SEQUENCE [LARGE SCALE GENOMIC DNA]</scope>
    <source>
        <strain evidence="2">Lindl</strain>
    </source>
</reference>
<feature type="region of interest" description="Disordered" evidence="1">
    <location>
        <begin position="164"/>
        <end position="253"/>
    </location>
</feature>
<feature type="compositionally biased region" description="Low complexity" evidence="1">
    <location>
        <begin position="233"/>
        <end position="242"/>
    </location>
</feature>
<sequence length="273" mass="30788">MKSRIANPEEIEPYRRLCERLIEPPIALRLALVEESSGRLPETSRNRNFESDHSESGSSPEKLFRLNVIDSSTDKPEKIFDLRNPLRKLLPNFRCRKFLRLLKLSGNAPNSELKLRSSVKREETFPSSGGMEPVKLLLARIKVSNFDKSPISGSTTPVIKLEERSRSRMASDGGRRLPNQSGIEPRSVNPVALKEANRGSDDQVESAGARRGLATPLARRCRSQHQPMRSTGRPAAASRARANPTWRGGCRAPQDPLRSSGFYRRRWGVIRRR</sequence>
<gene>
    <name evidence="2" type="ORF">IEQ34_020474</name>
</gene>
<organism evidence="2 3">
    <name type="scientific">Dendrobium chrysotoxum</name>
    <name type="common">Orchid</name>
    <dbReference type="NCBI Taxonomy" id="161865"/>
    <lineage>
        <taxon>Eukaryota</taxon>
        <taxon>Viridiplantae</taxon>
        <taxon>Streptophyta</taxon>
        <taxon>Embryophyta</taxon>
        <taxon>Tracheophyta</taxon>
        <taxon>Spermatophyta</taxon>
        <taxon>Magnoliopsida</taxon>
        <taxon>Liliopsida</taxon>
        <taxon>Asparagales</taxon>
        <taxon>Orchidaceae</taxon>
        <taxon>Epidendroideae</taxon>
        <taxon>Malaxideae</taxon>
        <taxon>Dendrobiinae</taxon>
        <taxon>Dendrobium</taxon>
    </lineage>
</organism>
<dbReference type="Proteomes" id="UP000775213">
    <property type="component" value="Unassembled WGS sequence"/>
</dbReference>
<comment type="caution">
    <text evidence="2">The sequence shown here is derived from an EMBL/GenBank/DDBJ whole genome shotgun (WGS) entry which is preliminary data.</text>
</comment>
<evidence type="ECO:0000256" key="1">
    <source>
        <dbReference type="SAM" id="MobiDB-lite"/>
    </source>
</evidence>
<feature type="compositionally biased region" description="Basic and acidic residues" evidence="1">
    <location>
        <begin position="42"/>
        <end position="55"/>
    </location>
</feature>
<accession>A0AAV7G263</accession>
<name>A0AAV7G263_DENCH</name>
<keyword evidence="3" id="KW-1185">Reference proteome</keyword>
<dbReference type="EMBL" id="JAGFBR010000018">
    <property type="protein sequence ID" value="KAH0449782.1"/>
    <property type="molecule type" value="Genomic_DNA"/>
</dbReference>
<feature type="region of interest" description="Disordered" evidence="1">
    <location>
        <begin position="40"/>
        <end position="62"/>
    </location>
</feature>
<evidence type="ECO:0000313" key="3">
    <source>
        <dbReference type="Proteomes" id="UP000775213"/>
    </source>
</evidence>
<evidence type="ECO:0000313" key="2">
    <source>
        <dbReference type="EMBL" id="KAH0449782.1"/>
    </source>
</evidence>
<proteinExistence type="predicted"/>